<dbReference type="InterPro" id="IPR003703">
    <property type="entry name" value="Acyl_CoA_thio"/>
</dbReference>
<dbReference type="GO" id="GO:0047617">
    <property type="term" value="F:fatty acyl-CoA hydrolase activity"/>
    <property type="evidence" value="ECO:0007669"/>
    <property type="project" value="InterPro"/>
</dbReference>
<evidence type="ECO:0000313" key="7">
    <source>
        <dbReference type="EMBL" id="OWF34797.1"/>
    </source>
</evidence>
<evidence type="ECO:0000256" key="1">
    <source>
        <dbReference type="ARBA" id="ARBA00006538"/>
    </source>
</evidence>
<proteinExistence type="inferred from homology"/>
<dbReference type="Pfam" id="PF02551">
    <property type="entry name" value="Acyl_CoA_thio"/>
    <property type="match status" value="1"/>
</dbReference>
<dbReference type="GO" id="GO:0009062">
    <property type="term" value="P:fatty acid catabolic process"/>
    <property type="evidence" value="ECO:0007669"/>
    <property type="project" value="TreeGrafter"/>
</dbReference>
<accession>A0A210PE93</accession>
<keyword evidence="4" id="KW-0443">Lipid metabolism</keyword>
<dbReference type="AlphaFoldDB" id="A0A210PE93"/>
<protein>
    <submittedName>
        <fullName evidence="7">Acyl-coenzyme A thioesterase 8</fullName>
    </submittedName>
</protein>
<dbReference type="InterPro" id="IPR049449">
    <property type="entry name" value="TesB_ACOT8-like_N"/>
</dbReference>
<evidence type="ECO:0000256" key="4">
    <source>
        <dbReference type="ARBA" id="ARBA00023098"/>
    </source>
</evidence>
<sequence>MAVESGENLANELIRSFLTLEKIDINIFRASPVNLWKPIAGRFVYGGQVVGQALVAASKTVDEDYHAHSLHCYFLKGGNPNRPILYHVDRTRDGKTYSARNIKATQDGIPIFTMQASYKTEEVDQLQHQFTMPSVPGPDELKDSEDFLRTQLNEDLSDNRRTLILKILEEKIHVEKRPVNPEVYHHTEQGEPKRFVWVRAIGEIGSDLKLHQCVAGFISDIALLGAAVQPAPRNYSPSFMASLDHSMWFHNPFKANEWMLYEIESPQCGAGKALSLGRLWKQDGTLAVSVAQEGVVRTTQTESKL</sequence>
<dbReference type="PANTHER" id="PTHR11066:SF34">
    <property type="entry name" value="ACYL-COENZYME A THIOESTERASE 8"/>
    <property type="match status" value="1"/>
</dbReference>
<dbReference type="GO" id="GO:0005782">
    <property type="term" value="C:peroxisomal matrix"/>
    <property type="evidence" value="ECO:0007669"/>
    <property type="project" value="TreeGrafter"/>
</dbReference>
<evidence type="ECO:0000256" key="3">
    <source>
        <dbReference type="ARBA" id="ARBA00022801"/>
    </source>
</evidence>
<evidence type="ECO:0000256" key="2">
    <source>
        <dbReference type="ARBA" id="ARBA00011881"/>
    </source>
</evidence>
<evidence type="ECO:0000313" key="8">
    <source>
        <dbReference type="Proteomes" id="UP000242188"/>
    </source>
</evidence>
<dbReference type="InterPro" id="IPR042171">
    <property type="entry name" value="Acyl-CoA_hotdog"/>
</dbReference>
<reference evidence="7 8" key="1">
    <citation type="journal article" date="2017" name="Nat. Ecol. Evol.">
        <title>Scallop genome provides insights into evolution of bilaterian karyotype and development.</title>
        <authorList>
            <person name="Wang S."/>
            <person name="Zhang J."/>
            <person name="Jiao W."/>
            <person name="Li J."/>
            <person name="Xun X."/>
            <person name="Sun Y."/>
            <person name="Guo X."/>
            <person name="Huan P."/>
            <person name="Dong B."/>
            <person name="Zhang L."/>
            <person name="Hu X."/>
            <person name="Sun X."/>
            <person name="Wang J."/>
            <person name="Zhao C."/>
            <person name="Wang Y."/>
            <person name="Wang D."/>
            <person name="Huang X."/>
            <person name="Wang R."/>
            <person name="Lv J."/>
            <person name="Li Y."/>
            <person name="Zhang Z."/>
            <person name="Liu B."/>
            <person name="Lu W."/>
            <person name="Hui Y."/>
            <person name="Liang J."/>
            <person name="Zhou Z."/>
            <person name="Hou R."/>
            <person name="Li X."/>
            <person name="Liu Y."/>
            <person name="Li H."/>
            <person name="Ning X."/>
            <person name="Lin Y."/>
            <person name="Zhao L."/>
            <person name="Xing Q."/>
            <person name="Dou J."/>
            <person name="Li Y."/>
            <person name="Mao J."/>
            <person name="Guo H."/>
            <person name="Dou H."/>
            <person name="Li T."/>
            <person name="Mu C."/>
            <person name="Jiang W."/>
            <person name="Fu Q."/>
            <person name="Fu X."/>
            <person name="Miao Y."/>
            <person name="Liu J."/>
            <person name="Yu Q."/>
            <person name="Li R."/>
            <person name="Liao H."/>
            <person name="Li X."/>
            <person name="Kong Y."/>
            <person name="Jiang Z."/>
            <person name="Chourrout D."/>
            <person name="Li R."/>
            <person name="Bao Z."/>
        </authorList>
    </citation>
    <scope>NUCLEOTIDE SEQUENCE [LARGE SCALE GENOMIC DNA]</scope>
    <source>
        <strain evidence="7 8">PY_sf001</strain>
    </source>
</reference>
<dbReference type="OrthoDB" id="68328at2759"/>
<feature type="domain" description="Acyl-CoA thioesterase 2 C-terminal" evidence="5">
    <location>
        <begin position="179"/>
        <end position="295"/>
    </location>
</feature>
<dbReference type="SUPFAM" id="SSF54637">
    <property type="entry name" value="Thioesterase/thiol ester dehydrase-isomerase"/>
    <property type="match status" value="2"/>
</dbReference>
<dbReference type="CDD" id="cd03444">
    <property type="entry name" value="Thioesterase_II_repeat1"/>
    <property type="match status" value="1"/>
</dbReference>
<evidence type="ECO:0000259" key="6">
    <source>
        <dbReference type="Pfam" id="PF13622"/>
    </source>
</evidence>
<name>A0A210PE93_MIZYE</name>
<dbReference type="CDD" id="cd03445">
    <property type="entry name" value="Thioesterase_II_repeat2"/>
    <property type="match status" value="1"/>
</dbReference>
<dbReference type="NCBIfam" id="TIGR00189">
    <property type="entry name" value="tesB"/>
    <property type="match status" value="1"/>
</dbReference>
<dbReference type="Gene3D" id="2.40.160.210">
    <property type="entry name" value="Acyl-CoA thioesterase, double hotdog domain"/>
    <property type="match status" value="1"/>
</dbReference>
<dbReference type="Proteomes" id="UP000242188">
    <property type="component" value="Unassembled WGS sequence"/>
</dbReference>
<dbReference type="InterPro" id="IPR029069">
    <property type="entry name" value="HotDog_dom_sf"/>
</dbReference>
<comment type="caution">
    <text evidence="7">The sequence shown here is derived from an EMBL/GenBank/DDBJ whole genome shotgun (WGS) entry which is preliminary data.</text>
</comment>
<dbReference type="GO" id="GO:0006637">
    <property type="term" value="P:acyl-CoA metabolic process"/>
    <property type="evidence" value="ECO:0007669"/>
    <property type="project" value="InterPro"/>
</dbReference>
<feature type="domain" description="Acyl-CoA thioesterase-like N-terminal HotDog" evidence="6">
    <location>
        <begin position="36"/>
        <end position="118"/>
    </location>
</feature>
<comment type="similarity">
    <text evidence="1">Belongs to the C/M/P thioester hydrolase family.</text>
</comment>
<dbReference type="Pfam" id="PF13622">
    <property type="entry name" value="4HBT_3"/>
    <property type="match status" value="1"/>
</dbReference>
<dbReference type="STRING" id="6573.A0A210PE93"/>
<dbReference type="InterPro" id="IPR025652">
    <property type="entry name" value="TesB_C"/>
</dbReference>
<dbReference type="FunFam" id="2.40.160.210:FF:000001">
    <property type="entry name" value="Acyl-CoA thioesterase II"/>
    <property type="match status" value="1"/>
</dbReference>
<keyword evidence="3" id="KW-0378">Hydrolase</keyword>
<dbReference type="PANTHER" id="PTHR11066">
    <property type="entry name" value="ACYL-COA THIOESTERASE"/>
    <property type="match status" value="1"/>
</dbReference>
<keyword evidence="8" id="KW-1185">Reference proteome</keyword>
<evidence type="ECO:0000259" key="5">
    <source>
        <dbReference type="Pfam" id="PF02551"/>
    </source>
</evidence>
<organism evidence="7 8">
    <name type="scientific">Mizuhopecten yessoensis</name>
    <name type="common">Japanese scallop</name>
    <name type="synonym">Patinopecten yessoensis</name>
    <dbReference type="NCBI Taxonomy" id="6573"/>
    <lineage>
        <taxon>Eukaryota</taxon>
        <taxon>Metazoa</taxon>
        <taxon>Spiralia</taxon>
        <taxon>Lophotrochozoa</taxon>
        <taxon>Mollusca</taxon>
        <taxon>Bivalvia</taxon>
        <taxon>Autobranchia</taxon>
        <taxon>Pteriomorphia</taxon>
        <taxon>Pectinida</taxon>
        <taxon>Pectinoidea</taxon>
        <taxon>Pectinidae</taxon>
        <taxon>Mizuhopecten</taxon>
    </lineage>
</organism>
<dbReference type="EMBL" id="NEDP02076750">
    <property type="protein sequence ID" value="OWF34797.1"/>
    <property type="molecule type" value="Genomic_DNA"/>
</dbReference>
<gene>
    <name evidence="7" type="ORF">KP79_PYT14196</name>
</gene>
<comment type="subunit">
    <text evidence="2">Homotetramer.</text>
</comment>